<dbReference type="PANTHER" id="PTHR22946">
    <property type="entry name" value="DIENELACTONE HYDROLASE DOMAIN-CONTAINING PROTEIN-RELATED"/>
    <property type="match status" value="1"/>
</dbReference>
<dbReference type="PANTHER" id="PTHR22946:SF9">
    <property type="entry name" value="POLYKETIDE TRANSFERASE AF380"/>
    <property type="match status" value="1"/>
</dbReference>
<evidence type="ECO:0000313" key="4">
    <source>
        <dbReference type="EMBL" id="MFC6644086.1"/>
    </source>
</evidence>
<protein>
    <submittedName>
        <fullName evidence="4">Alpha/beta hydrolase family protein</fullName>
        <ecNumber evidence="4">3.4.-.-</ecNumber>
    </submittedName>
</protein>
<organism evidence="4 5">
    <name type="scientific">Granulicella cerasi</name>
    <dbReference type="NCBI Taxonomy" id="741063"/>
    <lineage>
        <taxon>Bacteria</taxon>
        <taxon>Pseudomonadati</taxon>
        <taxon>Acidobacteriota</taxon>
        <taxon>Terriglobia</taxon>
        <taxon>Terriglobales</taxon>
        <taxon>Acidobacteriaceae</taxon>
        <taxon>Granulicella</taxon>
    </lineage>
</organism>
<dbReference type="Proteomes" id="UP001596391">
    <property type="component" value="Unassembled WGS sequence"/>
</dbReference>
<reference evidence="5" key="1">
    <citation type="journal article" date="2019" name="Int. J. Syst. Evol. Microbiol.">
        <title>The Global Catalogue of Microorganisms (GCM) 10K type strain sequencing project: providing services to taxonomists for standard genome sequencing and annotation.</title>
        <authorList>
            <consortium name="The Broad Institute Genomics Platform"/>
            <consortium name="The Broad Institute Genome Sequencing Center for Infectious Disease"/>
            <person name="Wu L."/>
            <person name="Ma J."/>
        </authorList>
    </citation>
    <scope>NUCLEOTIDE SEQUENCE [LARGE SCALE GENOMIC DNA]</scope>
    <source>
        <strain evidence="5">CGMCC 1.16026</strain>
    </source>
</reference>
<proteinExistence type="predicted"/>
<dbReference type="InterPro" id="IPR050261">
    <property type="entry name" value="FrsA_esterase"/>
</dbReference>
<dbReference type="InterPro" id="IPR002925">
    <property type="entry name" value="Dienelactn_hydro"/>
</dbReference>
<evidence type="ECO:0000259" key="3">
    <source>
        <dbReference type="Pfam" id="PF01738"/>
    </source>
</evidence>
<dbReference type="Gene3D" id="3.40.50.1820">
    <property type="entry name" value="alpha/beta hydrolase"/>
    <property type="match status" value="1"/>
</dbReference>
<name>A0ABW1Z3E7_9BACT</name>
<dbReference type="EC" id="3.4.-.-" evidence="4"/>
<feature type="transmembrane region" description="Helical" evidence="2">
    <location>
        <begin position="107"/>
        <end position="129"/>
    </location>
</feature>
<accession>A0ABW1Z3E7</accession>
<keyword evidence="2" id="KW-0472">Membrane</keyword>
<dbReference type="GO" id="GO:0016787">
    <property type="term" value="F:hydrolase activity"/>
    <property type="evidence" value="ECO:0007669"/>
    <property type="project" value="UniProtKB-KW"/>
</dbReference>
<evidence type="ECO:0000256" key="2">
    <source>
        <dbReference type="SAM" id="Phobius"/>
    </source>
</evidence>
<keyword evidence="2" id="KW-1133">Transmembrane helix</keyword>
<evidence type="ECO:0000313" key="5">
    <source>
        <dbReference type="Proteomes" id="UP001596391"/>
    </source>
</evidence>
<sequence>MTEIIQVERRDLRIEAHLPQNTSTPVPAIILLHGSGGNVGWWLERIAPQVTAAGIALFAPHYFDRTGSTRPDYETIMDGVHVPQWIEAVEATLAYVADRPEIDASRIALVGVSLGAFLSLGLGAMLSASPLQEDRKRIRAIVDLSGGLIEPFRSQATHDFPPTLVVHGEADDVVHVKDAHALIDRLTELDVPHEALLLPGEGHWFSDAAQIPLFLRLADFLSRHLKP</sequence>
<gene>
    <name evidence="4" type="ORF">ACFQBQ_00440</name>
</gene>
<dbReference type="InterPro" id="IPR029058">
    <property type="entry name" value="AB_hydrolase_fold"/>
</dbReference>
<keyword evidence="5" id="KW-1185">Reference proteome</keyword>
<keyword evidence="2" id="KW-0812">Transmembrane</keyword>
<feature type="domain" description="Dienelactone hydrolase" evidence="3">
    <location>
        <begin position="17"/>
        <end position="207"/>
    </location>
</feature>
<evidence type="ECO:0000256" key="1">
    <source>
        <dbReference type="ARBA" id="ARBA00022801"/>
    </source>
</evidence>
<dbReference type="RefSeq" id="WP_263370536.1">
    <property type="nucleotide sequence ID" value="NZ_JAGSYD010000002.1"/>
</dbReference>
<keyword evidence="1 4" id="KW-0378">Hydrolase</keyword>
<dbReference type="SUPFAM" id="SSF53474">
    <property type="entry name" value="alpha/beta-Hydrolases"/>
    <property type="match status" value="1"/>
</dbReference>
<dbReference type="EMBL" id="JBHSWI010000001">
    <property type="protein sequence ID" value="MFC6644086.1"/>
    <property type="molecule type" value="Genomic_DNA"/>
</dbReference>
<comment type="caution">
    <text evidence="4">The sequence shown here is derived from an EMBL/GenBank/DDBJ whole genome shotgun (WGS) entry which is preliminary data.</text>
</comment>
<dbReference type="Pfam" id="PF01738">
    <property type="entry name" value="DLH"/>
    <property type="match status" value="1"/>
</dbReference>